<evidence type="ECO:0000313" key="5">
    <source>
        <dbReference type="RefSeq" id="XP_010922909.2"/>
    </source>
</evidence>
<proteinExistence type="inferred from homology"/>
<feature type="transmembrane region" description="Helical" evidence="2">
    <location>
        <begin position="42"/>
        <end position="63"/>
    </location>
</feature>
<feature type="signal peptide" evidence="3">
    <location>
        <begin position="1"/>
        <end position="18"/>
    </location>
</feature>
<dbReference type="PANTHER" id="PTHR23201">
    <property type="entry name" value="EXTENSIN, PROLINE-RICH PROTEIN"/>
    <property type="match status" value="1"/>
</dbReference>
<evidence type="ECO:0000256" key="2">
    <source>
        <dbReference type="SAM" id="Phobius"/>
    </source>
</evidence>
<dbReference type="OrthoDB" id="1886938at2759"/>
<gene>
    <name evidence="5" type="primary">LOC105046106</name>
</gene>
<dbReference type="InParanoid" id="A0A6I9R9T1"/>
<keyword evidence="3" id="KW-0732">Signal</keyword>
<dbReference type="KEGG" id="egu:105046106"/>
<evidence type="ECO:0000256" key="1">
    <source>
        <dbReference type="ARBA" id="ARBA00010582"/>
    </source>
</evidence>
<protein>
    <submittedName>
        <fullName evidence="5">Gibberellin-regulated protein 12</fullName>
    </submittedName>
</protein>
<organism evidence="4 5">
    <name type="scientific">Elaeis guineensis var. tenera</name>
    <name type="common">Oil palm</name>
    <dbReference type="NCBI Taxonomy" id="51953"/>
    <lineage>
        <taxon>Eukaryota</taxon>
        <taxon>Viridiplantae</taxon>
        <taxon>Streptophyta</taxon>
        <taxon>Embryophyta</taxon>
        <taxon>Tracheophyta</taxon>
        <taxon>Spermatophyta</taxon>
        <taxon>Magnoliopsida</taxon>
        <taxon>Liliopsida</taxon>
        <taxon>Arecaceae</taxon>
        <taxon>Arecoideae</taxon>
        <taxon>Cocoseae</taxon>
        <taxon>Elaeidinae</taxon>
        <taxon>Elaeis</taxon>
    </lineage>
</organism>
<dbReference type="AlphaFoldDB" id="A0A6I9R9T1"/>
<keyword evidence="2" id="KW-0812">Transmembrane</keyword>
<name>A0A6I9R9T1_ELAGV</name>
<keyword evidence="2" id="KW-0472">Membrane</keyword>
<comment type="similarity">
    <text evidence="1">Belongs to the GASA family.</text>
</comment>
<sequence>MWWWLLISRLRLTTINWGDSGTGTSDSCSLCLIGKMGRSINALLFLLLLLCCAAMAVSTKGIFGEDLEPRLEERKKHKHSGYSEAECPGACQFRCSKTAYKKPCMFFCQKCCFKCRCVPPGTYAHKEVCPCYNNWKTKRGGPKCP</sequence>
<dbReference type="PANTHER" id="PTHR23201:SF147">
    <property type="entry name" value="GIBBERELLIN-REGULATED PROTEIN 6-LIKE"/>
    <property type="match status" value="1"/>
</dbReference>
<dbReference type="InterPro" id="IPR003854">
    <property type="entry name" value="GASA"/>
</dbReference>
<feature type="chain" id="PRO_5026716165" evidence="3">
    <location>
        <begin position="19"/>
        <end position="145"/>
    </location>
</feature>
<evidence type="ECO:0000313" key="4">
    <source>
        <dbReference type="Proteomes" id="UP000504607"/>
    </source>
</evidence>
<dbReference type="RefSeq" id="XP_010922909.2">
    <property type="nucleotide sequence ID" value="XM_010924607.3"/>
</dbReference>
<accession>A0A6I9R9T1</accession>
<keyword evidence="2" id="KW-1133">Transmembrane helix</keyword>
<dbReference type="Proteomes" id="UP000504607">
    <property type="component" value="Chromosome 5"/>
</dbReference>
<reference evidence="5" key="1">
    <citation type="submission" date="2025-08" db="UniProtKB">
        <authorList>
            <consortium name="RefSeq"/>
        </authorList>
    </citation>
    <scope>IDENTIFICATION</scope>
</reference>
<dbReference type="Pfam" id="PF02704">
    <property type="entry name" value="GASA"/>
    <property type="match status" value="1"/>
</dbReference>
<keyword evidence="4" id="KW-1185">Reference proteome</keyword>
<evidence type="ECO:0000256" key="3">
    <source>
        <dbReference type="SAM" id="SignalP"/>
    </source>
</evidence>